<dbReference type="OrthoDB" id="976750at2"/>
<sequence>MKRIIALNVLFLPAVLFAQQQLSLEESYNYALKNNPLRNQADWLKEKSDAEISILEKGKLPKLDVNAQATYQSDVVHFPGSLPNMSIVPPNKDQYRATVDVSQLIYKGGAIQAQTKLKEAELQTLQQQVEVGLYGLKYQVNQYYFNVLLKQEQAKLLELKKQQLQERLNEVKAAVKYGAALTSSEKILEAELLKLSQEQTQVDADRKKALEQLSQLLHLDVTKDLVLENPNLTVYKNEENLRPELKLFALQENQLTVSEAAIAKEVFPIVSGFAQAGYGNPGLNMLDNSFQDFYIVGIRLNWNIFDWGQNKQKKNIIRYNKEIVSTERENFLLQTVINEQAAYNDIIKYEGLLQKDDEIINLREEVLTSVTSQLKNGTIRSSEYIIELNNLFEAKIDKQLHEIQLSLSKANYNVIVGK</sequence>
<protein>
    <submittedName>
        <fullName evidence="10">Outer membrane protein TolC</fullName>
    </submittedName>
</protein>
<evidence type="ECO:0000256" key="6">
    <source>
        <dbReference type="ARBA" id="ARBA00023136"/>
    </source>
</evidence>
<evidence type="ECO:0000256" key="5">
    <source>
        <dbReference type="ARBA" id="ARBA00022692"/>
    </source>
</evidence>
<dbReference type="SUPFAM" id="SSF56954">
    <property type="entry name" value="Outer membrane efflux proteins (OEP)"/>
    <property type="match status" value="1"/>
</dbReference>
<evidence type="ECO:0000256" key="3">
    <source>
        <dbReference type="ARBA" id="ARBA00022448"/>
    </source>
</evidence>
<gene>
    <name evidence="10" type="ORF">SAMN05660206_11099</name>
</gene>
<dbReference type="PANTHER" id="PTHR30026">
    <property type="entry name" value="OUTER MEMBRANE PROTEIN TOLC"/>
    <property type="match status" value="1"/>
</dbReference>
<dbReference type="EMBL" id="FOZZ01000010">
    <property type="protein sequence ID" value="SFT05962.1"/>
    <property type="molecule type" value="Genomic_DNA"/>
</dbReference>
<keyword evidence="8" id="KW-0175">Coiled coil</keyword>
<feature type="chain" id="PRO_5011556239" evidence="9">
    <location>
        <begin position="19"/>
        <end position="418"/>
    </location>
</feature>
<dbReference type="Pfam" id="PF02321">
    <property type="entry name" value="OEP"/>
    <property type="match status" value="1"/>
</dbReference>
<dbReference type="GO" id="GO:0015562">
    <property type="term" value="F:efflux transmembrane transporter activity"/>
    <property type="evidence" value="ECO:0007669"/>
    <property type="project" value="InterPro"/>
</dbReference>
<keyword evidence="7" id="KW-0998">Cell outer membrane</keyword>
<evidence type="ECO:0000256" key="7">
    <source>
        <dbReference type="ARBA" id="ARBA00023237"/>
    </source>
</evidence>
<proteinExistence type="inferred from homology"/>
<comment type="subcellular location">
    <subcellularLocation>
        <location evidence="1">Cell outer membrane</location>
    </subcellularLocation>
</comment>
<dbReference type="GO" id="GO:0015288">
    <property type="term" value="F:porin activity"/>
    <property type="evidence" value="ECO:0007669"/>
    <property type="project" value="TreeGrafter"/>
</dbReference>
<keyword evidence="3" id="KW-0813">Transport</keyword>
<feature type="coiled-coil region" evidence="8">
    <location>
        <begin position="147"/>
        <end position="174"/>
    </location>
</feature>
<evidence type="ECO:0000313" key="10">
    <source>
        <dbReference type="EMBL" id="SFT05962.1"/>
    </source>
</evidence>
<keyword evidence="11" id="KW-1185">Reference proteome</keyword>
<keyword evidence="9" id="KW-0732">Signal</keyword>
<dbReference type="STRING" id="683125.SAMN05660206_11099"/>
<evidence type="ECO:0000256" key="2">
    <source>
        <dbReference type="ARBA" id="ARBA00007613"/>
    </source>
</evidence>
<dbReference type="Gene3D" id="1.20.1600.10">
    <property type="entry name" value="Outer membrane efflux proteins (OEP)"/>
    <property type="match status" value="1"/>
</dbReference>
<dbReference type="RefSeq" id="WP_093366754.1">
    <property type="nucleotide sequence ID" value="NZ_FOZZ01000010.1"/>
</dbReference>
<keyword evidence="5" id="KW-0812">Transmembrane</keyword>
<evidence type="ECO:0000256" key="4">
    <source>
        <dbReference type="ARBA" id="ARBA00022452"/>
    </source>
</evidence>
<dbReference type="InterPro" id="IPR051906">
    <property type="entry name" value="TolC-like"/>
</dbReference>
<evidence type="ECO:0000256" key="9">
    <source>
        <dbReference type="SAM" id="SignalP"/>
    </source>
</evidence>
<dbReference type="GO" id="GO:0009279">
    <property type="term" value="C:cell outer membrane"/>
    <property type="evidence" value="ECO:0007669"/>
    <property type="project" value="UniProtKB-SubCell"/>
</dbReference>
<dbReference type="AlphaFoldDB" id="A0A1I6UX01"/>
<organism evidence="10 11">
    <name type="scientific">Sphingobacterium wenxiniae</name>
    <dbReference type="NCBI Taxonomy" id="683125"/>
    <lineage>
        <taxon>Bacteria</taxon>
        <taxon>Pseudomonadati</taxon>
        <taxon>Bacteroidota</taxon>
        <taxon>Sphingobacteriia</taxon>
        <taxon>Sphingobacteriales</taxon>
        <taxon>Sphingobacteriaceae</taxon>
        <taxon>Sphingobacterium</taxon>
    </lineage>
</organism>
<name>A0A1I6UX01_9SPHI</name>
<comment type="similarity">
    <text evidence="2">Belongs to the outer membrane factor (OMF) (TC 1.B.17) family.</text>
</comment>
<evidence type="ECO:0000256" key="8">
    <source>
        <dbReference type="SAM" id="Coils"/>
    </source>
</evidence>
<reference evidence="10 11" key="1">
    <citation type="submission" date="2016-10" db="EMBL/GenBank/DDBJ databases">
        <authorList>
            <person name="de Groot N.N."/>
        </authorList>
    </citation>
    <scope>NUCLEOTIDE SEQUENCE [LARGE SCALE GENOMIC DNA]</scope>
    <source>
        <strain evidence="10 11">DSM 22789</strain>
    </source>
</reference>
<keyword evidence="6" id="KW-0472">Membrane</keyword>
<evidence type="ECO:0000313" key="11">
    <source>
        <dbReference type="Proteomes" id="UP000198785"/>
    </source>
</evidence>
<dbReference type="InterPro" id="IPR003423">
    <property type="entry name" value="OMP_efflux"/>
</dbReference>
<dbReference type="GO" id="GO:1990281">
    <property type="term" value="C:efflux pump complex"/>
    <property type="evidence" value="ECO:0007669"/>
    <property type="project" value="TreeGrafter"/>
</dbReference>
<dbReference type="PANTHER" id="PTHR30026:SF20">
    <property type="entry name" value="OUTER MEMBRANE PROTEIN TOLC"/>
    <property type="match status" value="1"/>
</dbReference>
<dbReference type="Proteomes" id="UP000198785">
    <property type="component" value="Unassembled WGS sequence"/>
</dbReference>
<feature type="signal peptide" evidence="9">
    <location>
        <begin position="1"/>
        <end position="18"/>
    </location>
</feature>
<keyword evidence="4" id="KW-1134">Transmembrane beta strand</keyword>
<accession>A0A1I6UX01</accession>
<evidence type="ECO:0000256" key="1">
    <source>
        <dbReference type="ARBA" id="ARBA00004442"/>
    </source>
</evidence>